<evidence type="ECO:0000256" key="7">
    <source>
        <dbReference type="RuleBase" id="RU369079"/>
    </source>
</evidence>
<feature type="transmembrane region" description="Helical" evidence="7">
    <location>
        <begin position="166"/>
        <end position="190"/>
    </location>
</feature>
<dbReference type="AlphaFoldDB" id="A0A840BY76"/>
<reference evidence="9 10" key="1">
    <citation type="submission" date="2020-08" db="EMBL/GenBank/DDBJ databases">
        <title>Genomic Encyclopedia of Type Strains, Phase IV (KMG-IV): sequencing the most valuable type-strain genomes for metagenomic binning, comparative biology and taxonomic classification.</title>
        <authorList>
            <person name="Goeker M."/>
        </authorList>
    </citation>
    <scope>NUCLEOTIDE SEQUENCE [LARGE SCALE GENOMIC DNA]</scope>
    <source>
        <strain evidence="9 10">DSM 103737</strain>
    </source>
</reference>
<dbReference type="PIRSF" id="PIRSF006066">
    <property type="entry name" value="HI0050"/>
    <property type="match status" value="1"/>
</dbReference>
<dbReference type="InterPro" id="IPR010656">
    <property type="entry name" value="DctM"/>
</dbReference>
<evidence type="ECO:0000256" key="5">
    <source>
        <dbReference type="ARBA" id="ARBA00022989"/>
    </source>
</evidence>
<comment type="function">
    <text evidence="7">Part of the tripartite ATP-independent periplasmic (TRAP) transport system.</text>
</comment>
<dbReference type="PANTHER" id="PTHR33362:SF3">
    <property type="entry name" value="SIALIC ACID TRAP TRANSPORTER PERMEASE PROTEIN SIAT"/>
    <property type="match status" value="1"/>
</dbReference>
<dbReference type="InterPro" id="IPR004681">
    <property type="entry name" value="TRAP_DctM"/>
</dbReference>
<dbReference type="GO" id="GO:0022857">
    <property type="term" value="F:transmembrane transporter activity"/>
    <property type="evidence" value="ECO:0007669"/>
    <property type="project" value="UniProtKB-UniRule"/>
</dbReference>
<keyword evidence="10" id="KW-1185">Reference proteome</keyword>
<comment type="caution">
    <text evidence="9">The sequence shown here is derived from an EMBL/GenBank/DDBJ whole genome shotgun (WGS) entry which is preliminary data.</text>
</comment>
<gene>
    <name evidence="9" type="ORF">GGR16_002542</name>
</gene>
<comment type="subcellular location">
    <subcellularLocation>
        <location evidence="1 7">Cell inner membrane</location>
        <topology evidence="1 7">Multi-pass membrane protein</topology>
    </subcellularLocation>
</comment>
<feature type="transmembrane region" description="Helical" evidence="7">
    <location>
        <begin position="299"/>
        <end position="324"/>
    </location>
</feature>
<evidence type="ECO:0000256" key="6">
    <source>
        <dbReference type="ARBA" id="ARBA00023136"/>
    </source>
</evidence>
<dbReference type="EMBL" id="JACIEN010000002">
    <property type="protein sequence ID" value="MBB4017513.1"/>
    <property type="molecule type" value="Genomic_DNA"/>
</dbReference>
<organism evidence="9 10">
    <name type="scientific">Chelatococcus caeni</name>
    <dbReference type="NCBI Taxonomy" id="1348468"/>
    <lineage>
        <taxon>Bacteria</taxon>
        <taxon>Pseudomonadati</taxon>
        <taxon>Pseudomonadota</taxon>
        <taxon>Alphaproteobacteria</taxon>
        <taxon>Hyphomicrobiales</taxon>
        <taxon>Chelatococcaceae</taxon>
        <taxon>Chelatococcus</taxon>
    </lineage>
</organism>
<feature type="transmembrane region" description="Helical" evidence="7">
    <location>
        <begin position="133"/>
        <end position="160"/>
    </location>
</feature>
<feature type="transmembrane region" description="Helical" evidence="7">
    <location>
        <begin position="274"/>
        <end position="293"/>
    </location>
</feature>
<keyword evidence="3 7" id="KW-0997">Cell inner membrane</keyword>
<comment type="similarity">
    <text evidence="7">Belongs to the TRAP transporter large permease family.</text>
</comment>
<evidence type="ECO:0000256" key="3">
    <source>
        <dbReference type="ARBA" id="ARBA00022519"/>
    </source>
</evidence>
<evidence type="ECO:0000259" key="8">
    <source>
        <dbReference type="Pfam" id="PF06808"/>
    </source>
</evidence>
<evidence type="ECO:0000313" key="10">
    <source>
        <dbReference type="Proteomes" id="UP000577362"/>
    </source>
</evidence>
<sequence length="426" mass="44610">MLTILAVSFLLLMLIGVPIGFAVIIGSMLALLFGGTVNPLIMPQRIFAGMDNFSLLAIPFFLFTGALMSLGGLSDRLIRFANALVGRFRGGLAISNVLTSVLFGGISGSAVADTSALGRTFIPAMVRSGYSPAFSVAVTACSAPLSPMIPPSIAWILYGFLTDTSILRLFIAAIIPSLLWAVVMIAVVVWKAHRGQMTVQPPAPMREVLSTARAAGFALLLPVFILVGIRMGVFTVTEAAAIAVLYAIGIGLIYRELNLATLAASLRSTVQSTAVVMIIIGGAGLFSWVLAYTKTPETVAAWILSVADTPVAFLLLVNVVLVILGTFMEVNAAKIMILPILFPVAQQLGIDPVHFGVIVTANLCLGLLTPPVGIVLALACRIGDVPLEKGVAATFPFFMAGVATVLILTLVPGLSLWLPNLVLGAP</sequence>
<evidence type="ECO:0000256" key="1">
    <source>
        <dbReference type="ARBA" id="ARBA00004429"/>
    </source>
</evidence>
<protein>
    <recommendedName>
        <fullName evidence="7">TRAP transporter large permease protein</fullName>
    </recommendedName>
</protein>
<dbReference type="Pfam" id="PF06808">
    <property type="entry name" value="DctM"/>
    <property type="match status" value="1"/>
</dbReference>
<feature type="transmembrane region" description="Helical" evidence="7">
    <location>
        <begin position="331"/>
        <end position="349"/>
    </location>
</feature>
<feature type="transmembrane region" description="Helical" evidence="7">
    <location>
        <begin position="391"/>
        <end position="418"/>
    </location>
</feature>
<feature type="transmembrane region" description="Helical" evidence="7">
    <location>
        <begin position="235"/>
        <end position="254"/>
    </location>
</feature>
<dbReference type="PANTHER" id="PTHR33362">
    <property type="entry name" value="SIALIC ACID TRAP TRANSPORTER PERMEASE PROTEIN SIAT-RELATED"/>
    <property type="match status" value="1"/>
</dbReference>
<keyword evidence="6 7" id="KW-0472">Membrane</keyword>
<evidence type="ECO:0000313" key="9">
    <source>
        <dbReference type="EMBL" id="MBB4017513.1"/>
    </source>
</evidence>
<accession>A0A840BY76</accession>
<keyword evidence="7" id="KW-0813">Transport</keyword>
<dbReference type="GO" id="GO:0005886">
    <property type="term" value="C:plasma membrane"/>
    <property type="evidence" value="ECO:0007669"/>
    <property type="project" value="UniProtKB-SubCell"/>
</dbReference>
<keyword evidence="5 7" id="KW-1133">Transmembrane helix</keyword>
<keyword evidence="4 7" id="KW-0812">Transmembrane</keyword>
<dbReference type="NCBIfam" id="TIGR00786">
    <property type="entry name" value="dctM"/>
    <property type="match status" value="1"/>
</dbReference>
<name>A0A840BY76_9HYPH</name>
<keyword evidence="2" id="KW-1003">Cell membrane</keyword>
<feature type="transmembrane region" description="Helical" evidence="7">
    <location>
        <begin position="211"/>
        <end position="229"/>
    </location>
</feature>
<feature type="transmembrane region" description="Helical" evidence="7">
    <location>
        <begin position="53"/>
        <end position="73"/>
    </location>
</feature>
<dbReference type="Proteomes" id="UP000577362">
    <property type="component" value="Unassembled WGS sequence"/>
</dbReference>
<evidence type="ECO:0000256" key="4">
    <source>
        <dbReference type="ARBA" id="ARBA00022692"/>
    </source>
</evidence>
<feature type="transmembrane region" description="Helical" evidence="7">
    <location>
        <begin position="355"/>
        <end position="379"/>
    </location>
</feature>
<feature type="transmembrane region" description="Helical" evidence="7">
    <location>
        <begin position="93"/>
        <end position="112"/>
    </location>
</feature>
<evidence type="ECO:0000256" key="2">
    <source>
        <dbReference type="ARBA" id="ARBA00022475"/>
    </source>
</evidence>
<feature type="domain" description="TRAP C4-dicarboxylate transport system permease DctM subunit" evidence="8">
    <location>
        <begin position="7"/>
        <end position="414"/>
    </location>
</feature>
<feature type="transmembrane region" description="Helical" evidence="7">
    <location>
        <begin position="6"/>
        <end position="33"/>
    </location>
</feature>
<dbReference type="RefSeq" id="WP_019401081.1">
    <property type="nucleotide sequence ID" value="NZ_JACIEN010000002.1"/>
</dbReference>
<comment type="subunit">
    <text evidence="7">The complex comprises the extracytoplasmic solute receptor protein and the two transmembrane proteins.</text>
</comment>
<proteinExistence type="inferred from homology"/>